<gene>
    <name evidence="2" type="ORF">SAMN05443637_10823</name>
</gene>
<dbReference type="STRING" id="1848.SAMN05443637_10823"/>
<evidence type="ECO:0000256" key="1">
    <source>
        <dbReference type="SAM" id="MobiDB-lite"/>
    </source>
</evidence>
<name>A0A1M6TG26_PSETH</name>
<feature type="region of interest" description="Disordered" evidence="1">
    <location>
        <begin position="19"/>
        <end position="81"/>
    </location>
</feature>
<dbReference type="OrthoDB" id="9814707at2"/>
<keyword evidence="3" id="KW-1185">Reference proteome</keyword>
<evidence type="ECO:0000313" key="3">
    <source>
        <dbReference type="Proteomes" id="UP000184363"/>
    </source>
</evidence>
<proteinExistence type="predicted"/>
<sequence>MIVTCPKCFSFDDVLPPRRSPDGRIDYTCTGDHGGEGPFRWSSTPDAVDLPSPRRTAASSSSSATRAPRAPRAPRPNPDDASIDELLDPLLACVNPGEPFVEYGVVEYRFRQARPDLFLQHVRERGHVMLGTRRNLAASSSRFTRALRKLESAGQLVSVKGPGTGAWRYEQSIGYWARPPRPSGPLLTWSMFCATQGRSAEWTAEDRALFDTP</sequence>
<dbReference type="EMBL" id="FRAP01000008">
    <property type="protein sequence ID" value="SHK55972.1"/>
    <property type="molecule type" value="Genomic_DNA"/>
</dbReference>
<dbReference type="Proteomes" id="UP000184363">
    <property type="component" value="Unassembled WGS sequence"/>
</dbReference>
<dbReference type="AlphaFoldDB" id="A0A1M6TG26"/>
<protein>
    <submittedName>
        <fullName evidence="2">Uncharacterized protein</fullName>
    </submittedName>
</protein>
<dbReference type="RefSeq" id="WP_073457147.1">
    <property type="nucleotide sequence ID" value="NZ_CALGVN010000008.1"/>
</dbReference>
<reference evidence="2 3" key="1">
    <citation type="submission" date="2016-11" db="EMBL/GenBank/DDBJ databases">
        <authorList>
            <person name="Jaros S."/>
            <person name="Januszkiewicz K."/>
            <person name="Wedrychowicz H."/>
        </authorList>
    </citation>
    <scope>NUCLEOTIDE SEQUENCE [LARGE SCALE GENOMIC DNA]</scope>
    <source>
        <strain evidence="2 3">DSM 43832</strain>
    </source>
</reference>
<accession>A0A1M6TG26</accession>
<feature type="compositionally biased region" description="Low complexity" evidence="1">
    <location>
        <begin position="51"/>
        <end position="70"/>
    </location>
</feature>
<evidence type="ECO:0000313" key="2">
    <source>
        <dbReference type="EMBL" id="SHK55972.1"/>
    </source>
</evidence>
<organism evidence="2 3">
    <name type="scientific">Pseudonocardia thermophila</name>
    <dbReference type="NCBI Taxonomy" id="1848"/>
    <lineage>
        <taxon>Bacteria</taxon>
        <taxon>Bacillati</taxon>
        <taxon>Actinomycetota</taxon>
        <taxon>Actinomycetes</taxon>
        <taxon>Pseudonocardiales</taxon>
        <taxon>Pseudonocardiaceae</taxon>
        <taxon>Pseudonocardia</taxon>
    </lineage>
</organism>